<dbReference type="EMBL" id="JAGFBS010000005">
    <property type="protein sequence ID" value="KAG6379059.1"/>
    <property type="molecule type" value="Genomic_DNA"/>
</dbReference>
<evidence type="ECO:0000313" key="3">
    <source>
        <dbReference type="Proteomes" id="UP000683000"/>
    </source>
</evidence>
<name>A0A8I2YTL8_9AGAM</name>
<sequence>MGLKNGTRVFFWTSAGEIKYGTVQSTSRLADVSTIVNTRRNRLLKFVGDANRRRSTGRGRRSPQSAVSTLRSANTDA</sequence>
<evidence type="ECO:0000313" key="2">
    <source>
        <dbReference type="EMBL" id="KAG6379059.1"/>
    </source>
</evidence>
<proteinExistence type="predicted"/>
<evidence type="ECO:0000256" key="1">
    <source>
        <dbReference type="SAM" id="MobiDB-lite"/>
    </source>
</evidence>
<feature type="region of interest" description="Disordered" evidence="1">
    <location>
        <begin position="48"/>
        <end position="77"/>
    </location>
</feature>
<accession>A0A8I2YTL8</accession>
<reference evidence="2" key="1">
    <citation type="submission" date="2021-03" db="EMBL/GenBank/DDBJ databases">
        <title>Evolutionary innovations through gain and loss of genes in the ectomycorrhizal Boletales.</title>
        <authorList>
            <person name="Wu G."/>
            <person name="Miyauchi S."/>
            <person name="Morin E."/>
            <person name="Yang Z.-L."/>
            <person name="Xu J."/>
            <person name="Martin F.M."/>
        </authorList>
    </citation>
    <scope>NUCLEOTIDE SEQUENCE</scope>
    <source>
        <strain evidence="2">BR01</strain>
    </source>
</reference>
<keyword evidence="3" id="KW-1185">Reference proteome</keyword>
<comment type="caution">
    <text evidence="2">The sequence shown here is derived from an EMBL/GenBank/DDBJ whole genome shotgun (WGS) entry which is preliminary data.</text>
</comment>
<dbReference type="AlphaFoldDB" id="A0A8I2YTL8"/>
<protein>
    <submittedName>
        <fullName evidence="2">Uncharacterized protein</fullName>
    </submittedName>
</protein>
<dbReference type="OrthoDB" id="3237761at2759"/>
<dbReference type="Proteomes" id="UP000683000">
    <property type="component" value="Unassembled WGS sequence"/>
</dbReference>
<feature type="compositionally biased region" description="Polar residues" evidence="1">
    <location>
        <begin position="63"/>
        <end position="77"/>
    </location>
</feature>
<organism evidence="2 3">
    <name type="scientific">Boletus reticuloceps</name>
    <dbReference type="NCBI Taxonomy" id="495285"/>
    <lineage>
        <taxon>Eukaryota</taxon>
        <taxon>Fungi</taxon>
        <taxon>Dikarya</taxon>
        <taxon>Basidiomycota</taxon>
        <taxon>Agaricomycotina</taxon>
        <taxon>Agaricomycetes</taxon>
        <taxon>Agaricomycetidae</taxon>
        <taxon>Boletales</taxon>
        <taxon>Boletineae</taxon>
        <taxon>Boletaceae</taxon>
        <taxon>Boletoideae</taxon>
        <taxon>Boletus</taxon>
    </lineage>
</organism>
<gene>
    <name evidence="2" type="ORF">JVT61DRAFT_11495</name>
</gene>